<sequence>MIMTAPGTALLLAAAPVGKGRLIDATRVLPTLAACPPASLTRTSSGTIVELADPVDQQTVLTRVRAAAATEGPLTLILAGQLHLDTRQRAIHLALARTTPATLRYTGLPWSWLASELKTRRPGTTTVLVDLVATADTWQSLRTEGLTLGQGISLHGRITPALPRNRVAVPAYLQAVAGVWRSGLTPPLAELHAKAAAHVVDDRALLLAVDPLAASAPARPAPAAPATSAEEDPLPSILAAARAGRHDQAEALAASWEGWTVRTYGPGSAQATHWLEVRADLAHLAGDAARSCELWMAAADARLTRHQAPDALEVEAAVDRAHHQWQAVRDAATARALGPGLVSLRRRVPGQRPGATEAVQRRLELLHTMPQAAAGGR</sequence>
<dbReference type="EMBL" id="BAAABV010000015">
    <property type="protein sequence ID" value="GAA0290223.1"/>
    <property type="molecule type" value="Genomic_DNA"/>
</dbReference>
<gene>
    <name evidence="1" type="ORF">GCM10010302_30960</name>
</gene>
<keyword evidence="2" id="KW-1185">Reference proteome</keyword>
<comment type="caution">
    <text evidence="1">The sequence shown here is derived from an EMBL/GenBank/DDBJ whole genome shotgun (WGS) entry which is preliminary data.</text>
</comment>
<evidence type="ECO:0000313" key="2">
    <source>
        <dbReference type="Proteomes" id="UP001501867"/>
    </source>
</evidence>
<organism evidence="1 2">
    <name type="scientific">Streptomyces polychromogenes</name>
    <dbReference type="NCBI Taxonomy" id="67342"/>
    <lineage>
        <taxon>Bacteria</taxon>
        <taxon>Bacillati</taxon>
        <taxon>Actinomycetota</taxon>
        <taxon>Actinomycetes</taxon>
        <taxon>Kitasatosporales</taxon>
        <taxon>Streptomycetaceae</taxon>
        <taxon>Streptomyces</taxon>
    </lineage>
</organism>
<protein>
    <submittedName>
        <fullName evidence="1">Uncharacterized protein</fullName>
    </submittedName>
</protein>
<evidence type="ECO:0000313" key="1">
    <source>
        <dbReference type="EMBL" id="GAA0290223.1"/>
    </source>
</evidence>
<accession>A0ABN0VE80</accession>
<proteinExistence type="predicted"/>
<dbReference type="Proteomes" id="UP001501867">
    <property type="component" value="Unassembled WGS sequence"/>
</dbReference>
<name>A0ABN0VE80_9ACTN</name>
<reference evidence="1 2" key="1">
    <citation type="journal article" date="2019" name="Int. J. Syst. Evol. Microbiol.">
        <title>The Global Catalogue of Microorganisms (GCM) 10K type strain sequencing project: providing services to taxonomists for standard genome sequencing and annotation.</title>
        <authorList>
            <consortium name="The Broad Institute Genomics Platform"/>
            <consortium name="The Broad Institute Genome Sequencing Center for Infectious Disease"/>
            <person name="Wu L."/>
            <person name="Ma J."/>
        </authorList>
    </citation>
    <scope>NUCLEOTIDE SEQUENCE [LARGE SCALE GENOMIC DNA]</scope>
    <source>
        <strain evidence="1 2">JCM 4505</strain>
    </source>
</reference>